<dbReference type="PANTHER" id="PTHR34387">
    <property type="entry name" value="SLR1258 PROTEIN"/>
    <property type="match status" value="1"/>
</dbReference>
<dbReference type="InterPro" id="IPR052022">
    <property type="entry name" value="26kDa_periplasmic_antigen"/>
</dbReference>
<dbReference type="PROSITE" id="PS51257">
    <property type="entry name" value="PROKAR_LIPOPROTEIN"/>
    <property type="match status" value="1"/>
</dbReference>
<comment type="caution">
    <text evidence="2">The sequence shown here is derived from an EMBL/GenBank/DDBJ whole genome shotgun (WGS) entry which is preliminary data.</text>
</comment>
<reference evidence="2" key="1">
    <citation type="journal article" date="2020" name="mSystems">
        <title>Genome- and Community-Level Interaction Insights into Carbon Utilization and Element Cycling Functions of Hydrothermarchaeota in Hydrothermal Sediment.</title>
        <authorList>
            <person name="Zhou Z."/>
            <person name="Liu Y."/>
            <person name="Xu W."/>
            <person name="Pan J."/>
            <person name="Luo Z.H."/>
            <person name="Li M."/>
        </authorList>
    </citation>
    <scope>NUCLEOTIDE SEQUENCE [LARGE SCALE GENOMIC DNA]</scope>
    <source>
        <strain evidence="2">HyVt-485</strain>
    </source>
</reference>
<evidence type="ECO:0000256" key="1">
    <source>
        <dbReference type="SAM" id="SignalP"/>
    </source>
</evidence>
<dbReference type="EMBL" id="DRMJ01000526">
    <property type="protein sequence ID" value="HHL43939.1"/>
    <property type="molecule type" value="Genomic_DNA"/>
</dbReference>
<evidence type="ECO:0000313" key="2">
    <source>
        <dbReference type="EMBL" id="HHL43939.1"/>
    </source>
</evidence>
<keyword evidence="1" id="KW-0732">Signal</keyword>
<dbReference type="InterPro" id="IPR007497">
    <property type="entry name" value="SIMPL/DUF541"/>
</dbReference>
<proteinExistence type="predicted"/>
<organism evidence="2">
    <name type="scientific">Hellea balneolensis</name>
    <dbReference type="NCBI Taxonomy" id="287478"/>
    <lineage>
        <taxon>Bacteria</taxon>
        <taxon>Pseudomonadati</taxon>
        <taxon>Pseudomonadota</taxon>
        <taxon>Alphaproteobacteria</taxon>
        <taxon>Maricaulales</taxon>
        <taxon>Robiginitomaculaceae</taxon>
        <taxon>Hellea</taxon>
    </lineage>
</organism>
<dbReference type="Proteomes" id="UP000885830">
    <property type="component" value="Unassembled WGS sequence"/>
</dbReference>
<protein>
    <submittedName>
        <fullName evidence="2">DUF541 domain-containing protein</fullName>
    </submittedName>
</protein>
<sequence length="242" mass="25330">MKTLAITFAAILAMSCSPATAHDGENTMTHHQIETGKLYVSATGMAAQAPDQASVTAGVITQAPTARDAMRANADQMNAVFKALKAAGLKSSDIMTSQMSLQPQYDYQDRKAPRITGYEVRNTVAAKSSDLSKVGPMLDALVSAGVNNINGVTFSIKDGKAAKAKARTDAIKQAKAKAQSMAEAAGVKLGKVLEIRESTGGFGQQPPMMMARGMEMDAAPTPISGGEQTLSVTVNITYALDE</sequence>
<dbReference type="Pfam" id="PF04402">
    <property type="entry name" value="SIMPL"/>
    <property type="match status" value="1"/>
</dbReference>
<dbReference type="Gene3D" id="3.30.110.170">
    <property type="entry name" value="Protein of unknown function (DUF541), domain 1"/>
    <property type="match status" value="1"/>
</dbReference>
<feature type="signal peptide" evidence="1">
    <location>
        <begin position="1"/>
        <end position="21"/>
    </location>
</feature>
<accession>A0A7C5QT28</accession>
<gene>
    <name evidence="2" type="ORF">ENJ42_09990</name>
</gene>
<dbReference type="GO" id="GO:0006974">
    <property type="term" value="P:DNA damage response"/>
    <property type="evidence" value="ECO:0007669"/>
    <property type="project" value="TreeGrafter"/>
</dbReference>
<feature type="chain" id="PRO_5027603954" evidence="1">
    <location>
        <begin position="22"/>
        <end position="242"/>
    </location>
</feature>
<dbReference type="PANTHER" id="PTHR34387:SF1">
    <property type="entry name" value="PERIPLASMIC IMMUNOGENIC PROTEIN"/>
    <property type="match status" value="1"/>
</dbReference>
<dbReference type="Gene3D" id="3.30.70.2970">
    <property type="entry name" value="Protein of unknown function (DUF541), domain 2"/>
    <property type="match status" value="1"/>
</dbReference>
<dbReference type="AlphaFoldDB" id="A0A7C5QT28"/>
<name>A0A7C5QT28_9PROT</name>